<dbReference type="Proteomes" id="UP001283361">
    <property type="component" value="Unassembled WGS sequence"/>
</dbReference>
<sequence>MQEVTNRLDFLSGNPWLTRVLQFDDQCLHDRWTPAIIVGSLRQMFWFDQPKFTQDKQFMDFSTLPLNIISPASPEDKSSAEL</sequence>
<evidence type="ECO:0000313" key="2">
    <source>
        <dbReference type="Proteomes" id="UP001283361"/>
    </source>
</evidence>
<gene>
    <name evidence="1" type="ORF">RRG08_010555</name>
</gene>
<comment type="caution">
    <text evidence="1">The sequence shown here is derived from an EMBL/GenBank/DDBJ whole genome shotgun (WGS) entry which is preliminary data.</text>
</comment>
<protein>
    <submittedName>
        <fullName evidence="1">Uncharacterized protein</fullName>
    </submittedName>
</protein>
<dbReference type="AlphaFoldDB" id="A0AAE0ZDU9"/>
<dbReference type="EMBL" id="JAWDGP010004148">
    <property type="protein sequence ID" value="KAK3767463.1"/>
    <property type="molecule type" value="Genomic_DNA"/>
</dbReference>
<name>A0AAE0ZDU9_9GAST</name>
<organism evidence="1 2">
    <name type="scientific">Elysia crispata</name>
    <name type="common">lettuce slug</name>
    <dbReference type="NCBI Taxonomy" id="231223"/>
    <lineage>
        <taxon>Eukaryota</taxon>
        <taxon>Metazoa</taxon>
        <taxon>Spiralia</taxon>
        <taxon>Lophotrochozoa</taxon>
        <taxon>Mollusca</taxon>
        <taxon>Gastropoda</taxon>
        <taxon>Heterobranchia</taxon>
        <taxon>Euthyneura</taxon>
        <taxon>Panpulmonata</taxon>
        <taxon>Sacoglossa</taxon>
        <taxon>Placobranchoidea</taxon>
        <taxon>Plakobranchidae</taxon>
        <taxon>Elysia</taxon>
    </lineage>
</organism>
<reference evidence="1" key="1">
    <citation type="journal article" date="2023" name="G3 (Bethesda)">
        <title>A reference genome for the long-term kleptoplast-retaining sea slug Elysia crispata morphotype clarki.</title>
        <authorList>
            <person name="Eastman K.E."/>
            <person name="Pendleton A.L."/>
            <person name="Shaikh M.A."/>
            <person name="Suttiyut T."/>
            <person name="Ogas R."/>
            <person name="Tomko P."/>
            <person name="Gavelis G."/>
            <person name="Widhalm J.R."/>
            <person name="Wisecaver J.H."/>
        </authorList>
    </citation>
    <scope>NUCLEOTIDE SEQUENCE</scope>
    <source>
        <strain evidence="1">ECLA1</strain>
    </source>
</reference>
<keyword evidence="2" id="KW-1185">Reference proteome</keyword>
<proteinExistence type="predicted"/>
<accession>A0AAE0ZDU9</accession>
<evidence type="ECO:0000313" key="1">
    <source>
        <dbReference type="EMBL" id="KAK3767463.1"/>
    </source>
</evidence>